<feature type="transmembrane region" description="Helical" evidence="4">
    <location>
        <begin position="102"/>
        <end position="126"/>
    </location>
</feature>
<dbReference type="CDD" id="cd06174">
    <property type="entry name" value="MFS"/>
    <property type="match status" value="1"/>
</dbReference>
<feature type="transmembrane region" description="Helical" evidence="4">
    <location>
        <begin position="170"/>
        <end position="192"/>
    </location>
</feature>
<dbReference type="InterPro" id="IPR016024">
    <property type="entry name" value="ARM-type_fold"/>
</dbReference>
<dbReference type="Proteomes" id="UP000017148">
    <property type="component" value="Unassembled WGS sequence"/>
</dbReference>
<feature type="transmembrane region" description="Helical" evidence="4">
    <location>
        <begin position="138"/>
        <end position="158"/>
    </location>
</feature>
<keyword evidence="6" id="KW-1185">Reference proteome</keyword>
<feature type="transmembrane region" description="Helical" evidence="4">
    <location>
        <begin position="47"/>
        <end position="66"/>
    </location>
</feature>
<dbReference type="EMBL" id="ASJR01000007">
    <property type="protein sequence ID" value="ERP31994.1"/>
    <property type="molecule type" value="Genomic_DNA"/>
</dbReference>
<sequence length="850" mass="97945">MRHVTEYFSTLHYRVLFFTLLFLVFFAASVGDTVSEALVLSVYSAEVVSHLFFVNALILFVLSFLALSIIDNYNRGKIFILFLVTYAVSLFLLRLFHFLGEWVYLVLYVLSYTGKIMMFLLAWTLANDVADSRSGAKHFPFIAAGGTLGAIVGTFSIPVLVKTYTPLQLLWVWILLLFTAALLVKAMVYSLGHHFSRRRFNRQVSLHFSVLGRNIRDLMRQPLLNTMATAYFFIFIIIFCQQYLFYDVVRSEYEDALSISGFLGYFKGGFLLITFLLQAFVAGRLTRYIGWIRVLTVLPFVFFLSFAAMWYFDMHGLDLYIHTVIAAMGLRIAVFDSFFSPNYQNIFSIFPEDLRGRGKLTIDGVFKPLAMAVSAGLIVLISSQTQMLVILLFLSLIALGITLRLRRHYLFTALGYLHRTSSEEVPQRISQSLSYEKGLELLDTVIEEQPRELKFCAVDILVELDNDRAIARLIHWYPLVDTYVQAYIVSALGKAKNRNVLPFVRYLLRAETDPRVVANVLIALWSMQEEEETVYAAFLSHAVPRVRGNAIYILFYLGFSQKYSLEARLEEMLFIDAEGEEKSALWVLAHIPITNRLTQALKQYWYTRTVRVLRSFSYWKSFVAAVVRSRDYALLFELVDMYQAVSEQKQRELVSQVAWLIHRDGEADIVAHMGEFRSSYTTDFVLRALAHSRVHVGESMVKRLERFAEQEYEKFLVSRQALHYLRSFLHNSGRVDPYLEYYIQVIEQEEQSLHFNNLLECVAIVDASNAVNTILDKIHIYSRTIYSRVVDIIDTASSKRINKLIVTLMEGGGHCPREFHSLDEVFEIYLLSGLPVVRESTLYLINQQSE</sequence>
<dbReference type="SUPFAM" id="SSF48371">
    <property type="entry name" value="ARM repeat"/>
    <property type="match status" value="1"/>
</dbReference>
<comment type="caution">
    <text evidence="5">The sequence shown here is derived from an EMBL/GenBank/DDBJ whole genome shotgun (WGS) entry which is preliminary data.</text>
</comment>
<gene>
    <name evidence="5" type="ORF">CALK_0973</name>
</gene>
<accession>U7D650</accession>
<dbReference type="AlphaFoldDB" id="U7D650"/>
<keyword evidence="1 4" id="KW-0812">Transmembrane</keyword>
<dbReference type="RefSeq" id="WP_022636469.1">
    <property type="nucleotide sequence ID" value="NZ_ASJR01000007.1"/>
</dbReference>
<protein>
    <submittedName>
        <fullName evidence="5">Major facilitator superfamily</fullName>
    </submittedName>
</protein>
<evidence type="ECO:0000256" key="1">
    <source>
        <dbReference type="ARBA" id="ARBA00022692"/>
    </source>
</evidence>
<evidence type="ECO:0000313" key="5">
    <source>
        <dbReference type="EMBL" id="ERP31994.1"/>
    </source>
</evidence>
<evidence type="ECO:0000256" key="3">
    <source>
        <dbReference type="ARBA" id="ARBA00023136"/>
    </source>
</evidence>
<dbReference type="GO" id="GO:0022857">
    <property type="term" value="F:transmembrane transporter activity"/>
    <property type="evidence" value="ECO:0007669"/>
    <property type="project" value="InterPro"/>
</dbReference>
<evidence type="ECO:0000313" key="6">
    <source>
        <dbReference type="Proteomes" id="UP000017148"/>
    </source>
</evidence>
<reference evidence="5 6" key="1">
    <citation type="journal article" date="2013" name="Environ. Microbiol.">
        <title>Genome analysis of Chitinivibrio alkaliphilus gen. nov., sp. nov., a novel extremely haloalkaliphilic anaerobic chitinolytic bacterium from the candidate phylum Termite Group 3.</title>
        <authorList>
            <person name="Sorokin D.Y."/>
            <person name="Gumerov V.M."/>
            <person name="Rakitin A.L."/>
            <person name="Beletsky A.V."/>
            <person name="Damste J.S."/>
            <person name="Muyzer G."/>
            <person name="Mardanov A.V."/>
            <person name="Ravin N.V."/>
        </authorList>
    </citation>
    <scope>NUCLEOTIDE SEQUENCE [LARGE SCALE GENOMIC DNA]</scope>
    <source>
        <strain evidence="5 6">ACht1</strain>
    </source>
</reference>
<name>U7D650_9BACT</name>
<feature type="transmembrane region" description="Helical" evidence="4">
    <location>
        <begin position="387"/>
        <end position="405"/>
    </location>
</feature>
<dbReference type="SUPFAM" id="SSF103473">
    <property type="entry name" value="MFS general substrate transporter"/>
    <property type="match status" value="1"/>
</dbReference>
<dbReference type="Pfam" id="PF07690">
    <property type="entry name" value="MFS_1"/>
    <property type="match status" value="1"/>
</dbReference>
<evidence type="ECO:0000256" key="4">
    <source>
        <dbReference type="SAM" id="Phobius"/>
    </source>
</evidence>
<feature type="transmembrane region" description="Helical" evidence="4">
    <location>
        <begin position="360"/>
        <end position="381"/>
    </location>
</feature>
<organism evidence="5 6">
    <name type="scientific">Chitinivibrio alkaliphilus ACht1</name>
    <dbReference type="NCBI Taxonomy" id="1313304"/>
    <lineage>
        <taxon>Bacteria</taxon>
        <taxon>Pseudomonadati</taxon>
        <taxon>Fibrobacterota</taxon>
        <taxon>Chitinivibrionia</taxon>
        <taxon>Chitinivibrionales</taxon>
        <taxon>Chitinivibrionaceae</taxon>
        <taxon>Chitinivibrio</taxon>
    </lineage>
</organism>
<feature type="transmembrane region" description="Helical" evidence="4">
    <location>
        <begin position="264"/>
        <end position="282"/>
    </location>
</feature>
<dbReference type="Gene3D" id="1.25.10.10">
    <property type="entry name" value="Leucine-rich Repeat Variant"/>
    <property type="match status" value="1"/>
</dbReference>
<dbReference type="STRING" id="1313304.CALK_0973"/>
<keyword evidence="3 4" id="KW-0472">Membrane</keyword>
<dbReference type="eggNOG" id="COG3202">
    <property type="taxonomic scope" value="Bacteria"/>
</dbReference>
<dbReference type="Gene3D" id="1.20.1250.20">
    <property type="entry name" value="MFS general substrate transporter like domains"/>
    <property type="match status" value="1"/>
</dbReference>
<dbReference type="InterPro" id="IPR036259">
    <property type="entry name" value="MFS_trans_sf"/>
</dbReference>
<evidence type="ECO:0000256" key="2">
    <source>
        <dbReference type="ARBA" id="ARBA00022989"/>
    </source>
</evidence>
<dbReference type="InterPro" id="IPR011989">
    <property type="entry name" value="ARM-like"/>
</dbReference>
<feature type="transmembrane region" description="Helical" evidence="4">
    <location>
        <begin position="78"/>
        <end position="96"/>
    </location>
</feature>
<feature type="transmembrane region" description="Helical" evidence="4">
    <location>
        <begin position="223"/>
        <end position="244"/>
    </location>
</feature>
<dbReference type="InterPro" id="IPR011701">
    <property type="entry name" value="MFS"/>
</dbReference>
<feature type="transmembrane region" description="Helical" evidence="4">
    <location>
        <begin position="294"/>
        <end position="313"/>
    </location>
</feature>
<proteinExistence type="predicted"/>
<keyword evidence="2 4" id="KW-1133">Transmembrane helix</keyword>